<sequence length="52" mass="6101">MWALYLAFEFSMPFTPDQFLQQNIIDEIEPELITFVGGLAGIAAFRFIIYRR</sequence>
<gene>
    <name evidence="2" type="ORF">MC7420_4412</name>
</gene>
<keyword evidence="3" id="KW-1185">Reference proteome</keyword>
<accession>B4VY62</accession>
<feature type="transmembrane region" description="Helical" evidence="1">
    <location>
        <begin position="32"/>
        <end position="49"/>
    </location>
</feature>
<protein>
    <submittedName>
        <fullName evidence="2">Uncharacterized protein</fullName>
    </submittedName>
</protein>
<dbReference type="HOGENOM" id="CLU_3078704_0_0_3"/>
<proteinExistence type="predicted"/>
<dbReference type="EMBL" id="DS989859">
    <property type="protein sequence ID" value="EDX73165.1"/>
    <property type="molecule type" value="Genomic_DNA"/>
</dbReference>
<evidence type="ECO:0000313" key="2">
    <source>
        <dbReference type="EMBL" id="EDX73165.1"/>
    </source>
</evidence>
<evidence type="ECO:0000313" key="3">
    <source>
        <dbReference type="Proteomes" id="UP000003835"/>
    </source>
</evidence>
<keyword evidence="1" id="KW-0812">Transmembrane</keyword>
<reference evidence="2 3" key="1">
    <citation type="submission" date="2008-07" db="EMBL/GenBank/DDBJ databases">
        <authorList>
            <person name="Tandeau de Marsac N."/>
            <person name="Ferriera S."/>
            <person name="Johnson J."/>
            <person name="Kravitz S."/>
            <person name="Beeson K."/>
            <person name="Sutton G."/>
            <person name="Rogers Y.-H."/>
            <person name="Friedman R."/>
            <person name="Frazier M."/>
            <person name="Venter J.C."/>
        </authorList>
    </citation>
    <scope>NUCLEOTIDE SEQUENCE [LARGE SCALE GENOMIC DNA]</scope>
    <source>
        <strain evidence="2 3">PCC 7420</strain>
    </source>
</reference>
<name>B4VY62_9CYAN</name>
<dbReference type="Proteomes" id="UP000003835">
    <property type="component" value="Unassembled WGS sequence"/>
</dbReference>
<dbReference type="STRING" id="118168.MC7420_4412"/>
<dbReference type="RefSeq" id="WP_006103628.1">
    <property type="nucleotide sequence ID" value="NZ_DS989859.1"/>
</dbReference>
<evidence type="ECO:0000256" key="1">
    <source>
        <dbReference type="SAM" id="Phobius"/>
    </source>
</evidence>
<keyword evidence="1" id="KW-1133">Transmembrane helix</keyword>
<keyword evidence="1" id="KW-0472">Membrane</keyword>
<dbReference type="AlphaFoldDB" id="B4VY62"/>
<organism evidence="2 3">
    <name type="scientific">Coleofasciculus chthonoplastes PCC 7420</name>
    <dbReference type="NCBI Taxonomy" id="118168"/>
    <lineage>
        <taxon>Bacteria</taxon>
        <taxon>Bacillati</taxon>
        <taxon>Cyanobacteriota</taxon>
        <taxon>Cyanophyceae</taxon>
        <taxon>Coleofasciculales</taxon>
        <taxon>Coleofasciculaceae</taxon>
        <taxon>Coleofasciculus</taxon>
    </lineage>
</organism>